<dbReference type="PROSITE" id="PS51337">
    <property type="entry name" value="B12_BINDING_NTER"/>
    <property type="match status" value="1"/>
</dbReference>
<evidence type="ECO:0000256" key="3">
    <source>
        <dbReference type="SAM" id="Coils"/>
    </source>
</evidence>
<dbReference type="InterPro" id="IPR003759">
    <property type="entry name" value="Cbl-bd_cap"/>
</dbReference>
<dbReference type="EC" id="2.1.1.13" evidence="6"/>
<dbReference type="InterPro" id="IPR006158">
    <property type="entry name" value="Cobalamin-bd"/>
</dbReference>
<evidence type="ECO:0000259" key="5">
    <source>
        <dbReference type="PROSITE" id="PS51337"/>
    </source>
</evidence>
<dbReference type="Gene3D" id="1.10.1240.10">
    <property type="entry name" value="Methionine synthase domain"/>
    <property type="match status" value="1"/>
</dbReference>
<dbReference type="GO" id="GO:0050667">
    <property type="term" value="P:homocysteine metabolic process"/>
    <property type="evidence" value="ECO:0007669"/>
    <property type="project" value="TreeGrafter"/>
</dbReference>
<comment type="caution">
    <text evidence="6">The sequence shown here is derived from an EMBL/GenBank/DDBJ whole genome shotgun (WGS) entry which is preliminary data.</text>
</comment>
<organism evidence="6">
    <name type="scientific">termite gut metagenome</name>
    <dbReference type="NCBI Taxonomy" id="433724"/>
    <lineage>
        <taxon>unclassified sequences</taxon>
        <taxon>metagenomes</taxon>
        <taxon>organismal metagenomes</taxon>
    </lineage>
</organism>
<dbReference type="EMBL" id="SNRY01000499">
    <property type="protein sequence ID" value="KAA6339901.1"/>
    <property type="molecule type" value="Genomic_DNA"/>
</dbReference>
<evidence type="ECO:0000313" key="6">
    <source>
        <dbReference type="EMBL" id="KAA6339901.1"/>
    </source>
</evidence>
<dbReference type="InterPro" id="IPR036594">
    <property type="entry name" value="Meth_synthase_dom"/>
</dbReference>
<keyword evidence="6" id="KW-0808">Transferase</keyword>
<dbReference type="FunFam" id="3.40.50.280:FF:000006">
    <property type="entry name" value="Methionine synthase (B12-dependent)"/>
    <property type="match status" value="1"/>
</dbReference>
<dbReference type="Pfam" id="PF02310">
    <property type="entry name" value="B12-binding"/>
    <property type="match status" value="1"/>
</dbReference>
<dbReference type="GO" id="GO:0046872">
    <property type="term" value="F:metal ion binding"/>
    <property type="evidence" value="ECO:0007669"/>
    <property type="project" value="UniProtKB-KW"/>
</dbReference>
<dbReference type="InterPro" id="IPR036724">
    <property type="entry name" value="Cobalamin-bd_sf"/>
</dbReference>
<sequence length="204" mass="22307">MFLPQVVKTARTMKKAVAILQPVIESEKQEGVSSAGRILLATVKGDVHDIGKNIVSVVMACNGYEVIDLGVMVPPETIVQRAIEEKVDMIGLSGLITPSLEEMVHVAMELQKAGLDIPLLIGGATTSRLHTALKIAPVYRAPVVHLKDASQNAGAAARLMNKHSRVEFIRELNEDYQALREKHNSAVIELVSLEEARKKKLKLF</sequence>
<keyword evidence="3" id="KW-0175">Coiled coil</keyword>
<keyword evidence="2" id="KW-0170">Cobalt</keyword>
<protein>
    <submittedName>
        <fullName evidence="6">Methionine synthase</fullName>
        <ecNumber evidence="6">2.1.1.13</ecNumber>
    </submittedName>
</protein>
<name>A0A5J4S3W2_9ZZZZ</name>
<evidence type="ECO:0000259" key="4">
    <source>
        <dbReference type="PROSITE" id="PS51332"/>
    </source>
</evidence>
<dbReference type="GO" id="GO:0008705">
    <property type="term" value="F:methionine synthase activity"/>
    <property type="evidence" value="ECO:0007669"/>
    <property type="project" value="UniProtKB-EC"/>
</dbReference>
<dbReference type="PANTHER" id="PTHR45833:SF1">
    <property type="entry name" value="METHIONINE SYNTHASE"/>
    <property type="match status" value="1"/>
</dbReference>
<accession>A0A5J4S3W2</accession>
<dbReference type="PANTHER" id="PTHR45833">
    <property type="entry name" value="METHIONINE SYNTHASE"/>
    <property type="match status" value="1"/>
</dbReference>
<dbReference type="GO" id="GO:0005829">
    <property type="term" value="C:cytosol"/>
    <property type="evidence" value="ECO:0007669"/>
    <property type="project" value="TreeGrafter"/>
</dbReference>
<dbReference type="GO" id="GO:0032259">
    <property type="term" value="P:methylation"/>
    <property type="evidence" value="ECO:0007669"/>
    <property type="project" value="UniProtKB-KW"/>
</dbReference>
<keyword evidence="6" id="KW-0489">Methyltransferase</keyword>
<keyword evidence="1" id="KW-0479">Metal-binding</keyword>
<dbReference type="GO" id="GO:0046653">
    <property type="term" value="P:tetrahydrofolate metabolic process"/>
    <property type="evidence" value="ECO:0007669"/>
    <property type="project" value="TreeGrafter"/>
</dbReference>
<dbReference type="GO" id="GO:0031419">
    <property type="term" value="F:cobalamin binding"/>
    <property type="evidence" value="ECO:0007669"/>
    <property type="project" value="InterPro"/>
</dbReference>
<dbReference type="Gene3D" id="3.40.50.280">
    <property type="entry name" value="Cobalamin-binding domain"/>
    <property type="match status" value="1"/>
</dbReference>
<reference evidence="6" key="1">
    <citation type="submission" date="2019-03" db="EMBL/GenBank/DDBJ databases">
        <title>Single cell metagenomics reveals metabolic interactions within the superorganism composed of flagellate Streblomastix strix and complex community of Bacteroidetes bacteria on its surface.</title>
        <authorList>
            <person name="Treitli S.C."/>
            <person name="Kolisko M."/>
            <person name="Husnik F."/>
            <person name="Keeling P."/>
            <person name="Hampl V."/>
        </authorList>
    </citation>
    <scope>NUCLEOTIDE SEQUENCE</scope>
    <source>
        <strain evidence="6">STM</strain>
    </source>
</reference>
<evidence type="ECO:0000256" key="1">
    <source>
        <dbReference type="ARBA" id="ARBA00022723"/>
    </source>
</evidence>
<evidence type="ECO:0000256" key="2">
    <source>
        <dbReference type="ARBA" id="ARBA00023285"/>
    </source>
</evidence>
<dbReference type="SUPFAM" id="SSF47644">
    <property type="entry name" value="Methionine synthase domain"/>
    <property type="match status" value="1"/>
</dbReference>
<proteinExistence type="predicted"/>
<feature type="domain" description="B12-binding N-terminal" evidence="5">
    <location>
        <begin position="1"/>
        <end position="32"/>
    </location>
</feature>
<dbReference type="SUPFAM" id="SSF52242">
    <property type="entry name" value="Cobalamin (vitamin B12)-binding domain"/>
    <property type="match status" value="1"/>
</dbReference>
<feature type="coiled-coil region" evidence="3">
    <location>
        <begin position="169"/>
        <end position="196"/>
    </location>
</feature>
<dbReference type="InterPro" id="IPR050554">
    <property type="entry name" value="Met_Synthase/Corrinoid"/>
</dbReference>
<gene>
    <name evidence="6" type="ORF">EZS27_012188</name>
</gene>
<dbReference type="AlphaFoldDB" id="A0A5J4S3W2"/>
<dbReference type="PROSITE" id="PS51332">
    <property type="entry name" value="B12_BINDING"/>
    <property type="match status" value="1"/>
</dbReference>
<feature type="domain" description="B12-binding" evidence="4">
    <location>
        <begin position="35"/>
        <end position="170"/>
    </location>
</feature>